<dbReference type="Proteomes" id="UP000533476">
    <property type="component" value="Unassembled WGS sequence"/>
</dbReference>
<comment type="caution">
    <text evidence="2">The sequence shown here is derived from an EMBL/GenBank/DDBJ whole genome shotgun (WGS) entry which is preliminary data.</text>
</comment>
<dbReference type="EMBL" id="JABBVZ010000004">
    <property type="protein sequence ID" value="NMP21119.1"/>
    <property type="molecule type" value="Genomic_DNA"/>
</dbReference>
<gene>
    <name evidence="2" type="ORF">HIJ39_01940</name>
</gene>
<dbReference type="InterPro" id="IPR045865">
    <property type="entry name" value="ACT-like_dom_sf"/>
</dbReference>
<dbReference type="AlphaFoldDB" id="A0A7Y0L0L5"/>
<dbReference type="SUPFAM" id="SSF54631">
    <property type="entry name" value="CBS-domain pair"/>
    <property type="match status" value="1"/>
</dbReference>
<name>A0A7Y0L0L5_9FIRM</name>
<dbReference type="PROSITE" id="PS51671">
    <property type="entry name" value="ACT"/>
    <property type="match status" value="1"/>
</dbReference>
<evidence type="ECO:0000259" key="1">
    <source>
        <dbReference type="PROSITE" id="PS51671"/>
    </source>
</evidence>
<dbReference type="RefSeq" id="WP_169096142.1">
    <property type="nucleotide sequence ID" value="NZ_JABBVZ010000004.1"/>
</dbReference>
<evidence type="ECO:0000313" key="3">
    <source>
        <dbReference type="Proteomes" id="UP000533476"/>
    </source>
</evidence>
<feature type="domain" description="ACT" evidence="1">
    <location>
        <begin position="137"/>
        <end position="211"/>
    </location>
</feature>
<reference evidence="2 3" key="1">
    <citation type="submission" date="2020-04" db="EMBL/GenBank/DDBJ databases">
        <authorList>
            <person name="Zhang R."/>
            <person name="Schippers A."/>
        </authorList>
    </citation>
    <scope>NUCLEOTIDE SEQUENCE [LARGE SCALE GENOMIC DNA]</scope>
    <source>
        <strain evidence="2 3">DSM 109850</strain>
    </source>
</reference>
<proteinExistence type="predicted"/>
<protein>
    <recommendedName>
        <fullName evidence="1">ACT domain-containing protein</fullName>
    </recommendedName>
</protein>
<accession>A0A7Y0L0L5</accession>
<sequence length="211" mass="23179">MFVESIAYRNAEVQASVSLSEVLQRLKEYPALMVLDGRDIVGGITRGRLFGLFADYWMNDGSPSKDILPNPVGHYAASVPVMEHGASVEEAIDQLVQGAPLVIVRDRRNEPYGIISWLEVNQYLREITGLNDQDSVRFSLALLDIPGQLARVAEVVGRSGANITALTVSDPKVLNWVHVTLRVDKGHAEIARRALNRAGIDIISESHPASR</sequence>
<dbReference type="SUPFAM" id="SSF55021">
    <property type="entry name" value="ACT-like"/>
    <property type="match status" value="1"/>
</dbReference>
<keyword evidence="3" id="KW-1185">Reference proteome</keyword>
<organism evidence="2 3">
    <name type="scientific">Sulfobacillus harzensis</name>
    <dbReference type="NCBI Taxonomy" id="2729629"/>
    <lineage>
        <taxon>Bacteria</taxon>
        <taxon>Bacillati</taxon>
        <taxon>Bacillota</taxon>
        <taxon>Clostridia</taxon>
        <taxon>Eubacteriales</taxon>
        <taxon>Clostridiales Family XVII. Incertae Sedis</taxon>
        <taxon>Sulfobacillus</taxon>
    </lineage>
</organism>
<dbReference type="InterPro" id="IPR046342">
    <property type="entry name" value="CBS_dom_sf"/>
</dbReference>
<dbReference type="InterPro" id="IPR002912">
    <property type="entry name" value="ACT_dom"/>
</dbReference>
<evidence type="ECO:0000313" key="2">
    <source>
        <dbReference type="EMBL" id="NMP21119.1"/>
    </source>
</evidence>